<evidence type="ECO:0000259" key="1">
    <source>
        <dbReference type="PROSITE" id="PS50181"/>
    </source>
</evidence>
<dbReference type="AlphaFoldDB" id="A0A200PTL3"/>
<keyword evidence="3" id="KW-1185">Reference proteome</keyword>
<evidence type="ECO:0000313" key="3">
    <source>
        <dbReference type="Proteomes" id="UP000195402"/>
    </source>
</evidence>
<dbReference type="Proteomes" id="UP000195402">
    <property type="component" value="Unassembled WGS sequence"/>
</dbReference>
<protein>
    <submittedName>
        <fullName evidence="2">F-box domain</fullName>
    </submittedName>
</protein>
<feature type="domain" description="F-box" evidence="1">
    <location>
        <begin position="25"/>
        <end position="80"/>
    </location>
</feature>
<reference evidence="2 3" key="1">
    <citation type="journal article" date="2017" name="Mol. Plant">
        <title>The Genome of Medicinal Plant Macleaya cordata Provides New Insights into Benzylisoquinoline Alkaloids Metabolism.</title>
        <authorList>
            <person name="Liu X."/>
            <person name="Liu Y."/>
            <person name="Huang P."/>
            <person name="Ma Y."/>
            <person name="Qing Z."/>
            <person name="Tang Q."/>
            <person name="Cao H."/>
            <person name="Cheng P."/>
            <person name="Zheng Y."/>
            <person name="Yuan Z."/>
            <person name="Zhou Y."/>
            <person name="Liu J."/>
            <person name="Tang Z."/>
            <person name="Zhuo Y."/>
            <person name="Zhang Y."/>
            <person name="Yu L."/>
            <person name="Huang J."/>
            <person name="Yang P."/>
            <person name="Peng Q."/>
            <person name="Zhang J."/>
            <person name="Jiang W."/>
            <person name="Zhang Z."/>
            <person name="Lin K."/>
            <person name="Ro D.K."/>
            <person name="Chen X."/>
            <person name="Xiong X."/>
            <person name="Shang Y."/>
            <person name="Huang S."/>
            <person name="Zeng J."/>
        </authorList>
    </citation>
    <scope>NUCLEOTIDE SEQUENCE [LARGE SCALE GENOMIC DNA]</scope>
    <source>
        <strain evidence="3">cv. BLH2017</strain>
        <tissue evidence="2">Root</tissue>
    </source>
</reference>
<evidence type="ECO:0000313" key="2">
    <source>
        <dbReference type="EMBL" id="OVA01551.1"/>
    </source>
</evidence>
<dbReference type="Pfam" id="PF00646">
    <property type="entry name" value="F-box"/>
    <property type="match status" value="1"/>
</dbReference>
<dbReference type="SMART" id="SM00256">
    <property type="entry name" value="FBOX"/>
    <property type="match status" value="1"/>
</dbReference>
<dbReference type="OrthoDB" id="1094363at2759"/>
<dbReference type="PROSITE" id="PS50181">
    <property type="entry name" value="FBOX"/>
    <property type="match status" value="1"/>
</dbReference>
<name>A0A200PTL3_MACCD</name>
<proteinExistence type="predicted"/>
<dbReference type="PANTHER" id="PTHR35546">
    <property type="entry name" value="F-BOX PROTEIN INTERACTION DOMAIN PROTEIN-RELATED"/>
    <property type="match status" value="1"/>
</dbReference>
<sequence>MGMLLKFLWKKEHVQGCTTPCNSSSTTIDDLDDNLLCQILTRVPAKSIAQLKVMNKQWNSLISNPFFIVNHALHQSYRNASGLFHNAPCPGSIVHFSFDLSSPTVGNQTLSLGLPEDHRTNNLRLFAASNGLLFLMTEYYFCKPMYISNPTTKKSRCIPSPGGGDIFGFGLAVDPTSFPLHNHYKVVGLYGIHDCKAYQFKIFTPEIGCWRDSKETISYKKGRSLYGRLSHSVYFREALHWLTSKGDILAFDVGKEKSWMIKVPRRYSKIVSSRGWFRFTWFGVVDDRLNLVRVTHDGILNWALHDYENKRWEIRRRFNKMWSNDHTKGKLPEPIFYDGEILVLNLFPVIRRVRDPVPTHIKNVQIHNLRTGVSVFKFLGVTLPLRNLALPLRTTL</sequence>
<dbReference type="InterPro" id="IPR013187">
    <property type="entry name" value="F-box-assoc_dom_typ3"/>
</dbReference>
<dbReference type="SUPFAM" id="SSF81383">
    <property type="entry name" value="F-box domain"/>
    <property type="match status" value="1"/>
</dbReference>
<comment type="caution">
    <text evidence="2">The sequence shown here is derived from an EMBL/GenBank/DDBJ whole genome shotgun (WGS) entry which is preliminary data.</text>
</comment>
<dbReference type="Pfam" id="PF08268">
    <property type="entry name" value="FBA_3"/>
    <property type="match status" value="1"/>
</dbReference>
<accession>A0A200PTL3</accession>
<dbReference type="EMBL" id="MVGT01004059">
    <property type="protein sequence ID" value="OVA01551.1"/>
    <property type="molecule type" value="Genomic_DNA"/>
</dbReference>
<dbReference type="InterPro" id="IPR001810">
    <property type="entry name" value="F-box_dom"/>
</dbReference>
<dbReference type="FunCoup" id="A0A200PTL3">
    <property type="interactions" value="51"/>
</dbReference>
<organism evidence="2 3">
    <name type="scientific">Macleaya cordata</name>
    <name type="common">Five-seeded plume-poppy</name>
    <name type="synonym">Bocconia cordata</name>
    <dbReference type="NCBI Taxonomy" id="56857"/>
    <lineage>
        <taxon>Eukaryota</taxon>
        <taxon>Viridiplantae</taxon>
        <taxon>Streptophyta</taxon>
        <taxon>Embryophyta</taxon>
        <taxon>Tracheophyta</taxon>
        <taxon>Spermatophyta</taxon>
        <taxon>Magnoliopsida</taxon>
        <taxon>Ranunculales</taxon>
        <taxon>Papaveraceae</taxon>
        <taxon>Papaveroideae</taxon>
        <taxon>Macleaya</taxon>
    </lineage>
</organism>
<dbReference type="InterPro" id="IPR055290">
    <property type="entry name" value="At3g26010-like"/>
</dbReference>
<dbReference type="OMA" id="INSEWSI"/>
<dbReference type="InterPro" id="IPR036047">
    <property type="entry name" value="F-box-like_dom_sf"/>
</dbReference>
<dbReference type="InParanoid" id="A0A200PTL3"/>
<dbReference type="PANTHER" id="PTHR35546:SF130">
    <property type="entry name" value="EXPRESSED PROTEIN"/>
    <property type="match status" value="1"/>
</dbReference>
<gene>
    <name evidence="2" type="ORF">BVC80_7057g1</name>
</gene>